<name>A0A2M7XML9_9BACT</name>
<dbReference type="EMBL" id="PFWO01000064">
    <property type="protein sequence ID" value="PJA50801.1"/>
    <property type="molecule type" value="Genomic_DNA"/>
</dbReference>
<evidence type="ECO:0000313" key="2">
    <source>
        <dbReference type="EMBL" id="PJA50801.1"/>
    </source>
</evidence>
<comment type="caution">
    <text evidence="2">The sequence shown here is derived from an EMBL/GenBank/DDBJ whole genome shotgun (WGS) entry which is preliminary data.</text>
</comment>
<reference evidence="3" key="1">
    <citation type="submission" date="2017-09" db="EMBL/GenBank/DDBJ databases">
        <title>Depth-based differentiation of microbial function through sediment-hosted aquifers and enrichment of novel symbionts in the deep terrestrial subsurface.</title>
        <authorList>
            <person name="Probst A.J."/>
            <person name="Ladd B."/>
            <person name="Jarett J.K."/>
            <person name="Geller-Mcgrath D.E."/>
            <person name="Sieber C.M.K."/>
            <person name="Emerson J.B."/>
            <person name="Anantharaman K."/>
            <person name="Thomas B.C."/>
            <person name="Malmstrom R."/>
            <person name="Stieglmeier M."/>
            <person name="Klingl A."/>
            <person name="Woyke T."/>
            <person name="Ryan C.M."/>
            <person name="Banfield J.F."/>
        </authorList>
    </citation>
    <scope>NUCLEOTIDE SEQUENCE [LARGE SCALE GENOMIC DNA]</scope>
</reference>
<protein>
    <submittedName>
        <fullName evidence="2">Uncharacterized protein</fullName>
    </submittedName>
</protein>
<proteinExistence type="predicted"/>
<organism evidence="2 3">
    <name type="scientific">Candidatus Shapirobacteria bacterium CG_4_9_14_3_um_filter_36_12</name>
    <dbReference type="NCBI Taxonomy" id="1974877"/>
    <lineage>
        <taxon>Bacteria</taxon>
        <taxon>Candidatus Shapironibacteriota</taxon>
    </lineage>
</organism>
<dbReference type="Proteomes" id="UP000230518">
    <property type="component" value="Unassembled WGS sequence"/>
</dbReference>
<accession>A0A2M7XML9</accession>
<gene>
    <name evidence="2" type="ORF">CO168_03220</name>
</gene>
<feature type="region of interest" description="Disordered" evidence="1">
    <location>
        <begin position="69"/>
        <end position="96"/>
    </location>
</feature>
<dbReference type="AlphaFoldDB" id="A0A2M7XML9"/>
<evidence type="ECO:0000256" key="1">
    <source>
        <dbReference type="SAM" id="MobiDB-lite"/>
    </source>
</evidence>
<sequence>MFRKKEKITKTTLPTEGSVVDALLVMVKTLGFVEPVAHGENGECIGMNCEGRFVGFDIHDPEENFPQHVDGGELKDQSGNSPRWSKAKGYRIPYIT</sequence>
<evidence type="ECO:0000313" key="3">
    <source>
        <dbReference type="Proteomes" id="UP000230518"/>
    </source>
</evidence>